<evidence type="ECO:0000256" key="1">
    <source>
        <dbReference type="ARBA" id="ARBA00004429"/>
    </source>
</evidence>
<dbReference type="FunFam" id="3.40.50.300:FF:000032">
    <property type="entry name" value="Export ABC transporter ATP-binding protein"/>
    <property type="match status" value="1"/>
</dbReference>
<evidence type="ECO:0000256" key="7">
    <source>
        <dbReference type="ARBA" id="ARBA00022840"/>
    </source>
</evidence>
<evidence type="ECO:0000313" key="16">
    <source>
        <dbReference type="Proteomes" id="UP000326202"/>
    </source>
</evidence>
<dbReference type="InterPro" id="IPR027417">
    <property type="entry name" value="P-loop_NTPase"/>
</dbReference>
<dbReference type="PROSITE" id="PS00211">
    <property type="entry name" value="ABC_TRANSPORTER_1"/>
    <property type="match status" value="1"/>
</dbReference>
<evidence type="ECO:0000256" key="9">
    <source>
        <dbReference type="ARBA" id="ARBA00023136"/>
    </source>
</evidence>
<dbReference type="CDD" id="cd03255">
    <property type="entry name" value="ABC_MJ0796_LolCDE_FtsE"/>
    <property type="match status" value="1"/>
</dbReference>
<proteinExistence type="inferred from homology"/>
<dbReference type="InterPro" id="IPR003593">
    <property type="entry name" value="AAA+_ATPase"/>
</dbReference>
<sequence length="664" mass="70315">MNAINQAFAAGGPAFDPDVLTEPLIELEDVSKLYPSGDGALVALDRVSLTIRRGEYVAIMGQSGSGKSTLMNLIGCLDRPTSGTLKVAGRDVAELDSDELAELRRNVFGFVFQRYNLLSTVTASENVEMPAIYAGLRHRERAERAKLLLARLGLGERGHHRPSQLSGGQQQRVSIARALVNGAEVILADEPTGALDSHSGQEVLALLRELNEEGRTILLITHDAAVAAQARRTIRIHDGRITDDSKPDSGGIAAPTDEALLRPRRAATALHFLEAIKMALRSLRANLFRTVLTLLGIVIGVASVITMLAVGDGSQQQVIDRISAMGTDLILVRPGAPNMRSTGDIATLVPDDAAAIAGLPNVSQAVPERSAGATLRHGNRDYATTVDGTWPGFSSARDWPVETGTFFTNEDIKSYAPVIVLGRTVVDNLFGAGANPVGEYLLVSNIPFQIIGVMTAKGASPNGADQDDVAFVPLSTGLMRVFGKQYVRSITVRVEDVAKIDETQAAVTSLLIQRHKTEDFQTRNMASLLDTVSQTQGTLTLLLGSVAAISLLVGGIGVMNIMLVSVTERTREIGVRMATGARMRDILLQFNAEAVVVCGIGGAIGVLLGLLASQIASGFGIPTLLSLPPALAAFGCAFLTGILFGYLPARKAARLDPVVALSAE</sequence>
<dbReference type="GO" id="GO:0005886">
    <property type="term" value="C:plasma membrane"/>
    <property type="evidence" value="ECO:0007669"/>
    <property type="project" value="UniProtKB-SubCell"/>
</dbReference>
<feature type="domain" description="ABC transporter" evidence="14">
    <location>
        <begin position="25"/>
        <end position="263"/>
    </location>
</feature>
<feature type="transmembrane region" description="Helical" evidence="13">
    <location>
        <begin position="624"/>
        <end position="647"/>
    </location>
</feature>
<name>A0A5J6MFU2_9PROT</name>
<evidence type="ECO:0000256" key="5">
    <source>
        <dbReference type="ARBA" id="ARBA00022692"/>
    </source>
</evidence>
<feature type="transmembrane region" description="Helical" evidence="13">
    <location>
        <begin position="287"/>
        <end position="310"/>
    </location>
</feature>
<keyword evidence="4" id="KW-0997">Cell inner membrane</keyword>
<dbReference type="InterPro" id="IPR003838">
    <property type="entry name" value="ABC3_permease_C"/>
</dbReference>
<dbReference type="Proteomes" id="UP000326202">
    <property type="component" value="Chromosome"/>
</dbReference>
<dbReference type="Gene3D" id="3.40.50.300">
    <property type="entry name" value="P-loop containing nucleotide triphosphate hydrolases"/>
    <property type="match status" value="1"/>
</dbReference>
<evidence type="ECO:0000256" key="10">
    <source>
        <dbReference type="ARBA" id="ARBA00023251"/>
    </source>
</evidence>
<organism evidence="15 16">
    <name type="scientific">Hypericibacter terrae</name>
    <dbReference type="NCBI Taxonomy" id="2602015"/>
    <lineage>
        <taxon>Bacteria</taxon>
        <taxon>Pseudomonadati</taxon>
        <taxon>Pseudomonadota</taxon>
        <taxon>Alphaproteobacteria</taxon>
        <taxon>Rhodospirillales</taxon>
        <taxon>Dongiaceae</taxon>
        <taxon>Hypericibacter</taxon>
    </lineage>
</organism>
<evidence type="ECO:0000256" key="12">
    <source>
        <dbReference type="ARBA" id="ARBA00038388"/>
    </source>
</evidence>
<keyword evidence="7 15" id="KW-0067">ATP-binding</keyword>
<keyword evidence="8 13" id="KW-1133">Transmembrane helix</keyword>
<evidence type="ECO:0000256" key="8">
    <source>
        <dbReference type="ARBA" id="ARBA00022989"/>
    </source>
</evidence>
<gene>
    <name evidence="15" type="primary">macB</name>
    <name evidence="15" type="ORF">FRZ44_03900</name>
</gene>
<keyword evidence="16" id="KW-1185">Reference proteome</keyword>
<evidence type="ECO:0000256" key="6">
    <source>
        <dbReference type="ARBA" id="ARBA00022741"/>
    </source>
</evidence>
<keyword evidence="5 13" id="KW-0812">Transmembrane</keyword>
<evidence type="ECO:0000256" key="13">
    <source>
        <dbReference type="SAM" id="Phobius"/>
    </source>
</evidence>
<dbReference type="KEGG" id="htq:FRZ44_03900"/>
<dbReference type="Pfam" id="PF00005">
    <property type="entry name" value="ABC_tran"/>
    <property type="match status" value="1"/>
</dbReference>
<dbReference type="GO" id="GO:0098796">
    <property type="term" value="C:membrane protein complex"/>
    <property type="evidence" value="ECO:0007669"/>
    <property type="project" value="UniProtKB-ARBA"/>
</dbReference>
<feature type="transmembrane region" description="Helical" evidence="13">
    <location>
        <begin position="586"/>
        <end position="612"/>
    </location>
</feature>
<keyword evidence="9 13" id="KW-0472">Membrane</keyword>
<reference evidence="15 16" key="1">
    <citation type="submission" date="2019-08" db="EMBL/GenBank/DDBJ databases">
        <title>Hyperibacter terrae gen. nov., sp. nov. and Hyperibacter viscosus sp. nov., two new members in the family Rhodospirillaceae isolated from the rhizosphere of Hypericum perforatum.</title>
        <authorList>
            <person name="Noviana Z."/>
        </authorList>
    </citation>
    <scope>NUCLEOTIDE SEQUENCE [LARGE SCALE GENOMIC DNA]</scope>
    <source>
        <strain evidence="15 16">R5913</strain>
    </source>
</reference>
<dbReference type="SUPFAM" id="SSF52540">
    <property type="entry name" value="P-loop containing nucleoside triphosphate hydrolases"/>
    <property type="match status" value="1"/>
</dbReference>
<comment type="similarity">
    <text evidence="11">Belongs to the ABC-4 integral membrane protein family.</text>
</comment>
<evidence type="ECO:0000256" key="4">
    <source>
        <dbReference type="ARBA" id="ARBA00022519"/>
    </source>
</evidence>
<keyword evidence="3" id="KW-1003">Cell membrane</keyword>
<dbReference type="SMART" id="SM00382">
    <property type="entry name" value="AAA"/>
    <property type="match status" value="1"/>
</dbReference>
<keyword evidence="2" id="KW-0813">Transport</keyword>
<evidence type="ECO:0000256" key="11">
    <source>
        <dbReference type="ARBA" id="ARBA00038076"/>
    </source>
</evidence>
<dbReference type="Pfam" id="PF12704">
    <property type="entry name" value="MacB_PCD"/>
    <property type="match status" value="1"/>
</dbReference>
<accession>A0A5J6MFU2</accession>
<evidence type="ECO:0000256" key="2">
    <source>
        <dbReference type="ARBA" id="ARBA00022448"/>
    </source>
</evidence>
<keyword evidence="6" id="KW-0547">Nucleotide-binding</keyword>
<dbReference type="InterPro" id="IPR003439">
    <property type="entry name" value="ABC_transporter-like_ATP-bd"/>
</dbReference>
<dbReference type="AlphaFoldDB" id="A0A5J6MFU2"/>
<dbReference type="InterPro" id="IPR025857">
    <property type="entry name" value="MacB_PCD"/>
</dbReference>
<dbReference type="InterPro" id="IPR050250">
    <property type="entry name" value="Macrolide_Exporter_MacB"/>
</dbReference>
<evidence type="ECO:0000313" key="15">
    <source>
        <dbReference type="EMBL" id="QEX15110.1"/>
    </source>
</evidence>
<keyword evidence="10" id="KW-0046">Antibiotic resistance</keyword>
<dbReference type="PROSITE" id="PS50893">
    <property type="entry name" value="ABC_TRANSPORTER_2"/>
    <property type="match status" value="1"/>
</dbReference>
<feature type="transmembrane region" description="Helical" evidence="13">
    <location>
        <begin position="541"/>
        <end position="566"/>
    </location>
</feature>
<dbReference type="GO" id="GO:0046677">
    <property type="term" value="P:response to antibiotic"/>
    <property type="evidence" value="ECO:0007669"/>
    <property type="project" value="UniProtKB-KW"/>
</dbReference>
<dbReference type="GO" id="GO:0005524">
    <property type="term" value="F:ATP binding"/>
    <property type="evidence" value="ECO:0007669"/>
    <property type="project" value="UniProtKB-KW"/>
</dbReference>
<dbReference type="InterPro" id="IPR017911">
    <property type="entry name" value="MacB-like_ATP-bd"/>
</dbReference>
<dbReference type="GO" id="GO:0016887">
    <property type="term" value="F:ATP hydrolysis activity"/>
    <property type="evidence" value="ECO:0007669"/>
    <property type="project" value="InterPro"/>
</dbReference>
<evidence type="ECO:0000256" key="3">
    <source>
        <dbReference type="ARBA" id="ARBA00022475"/>
    </source>
</evidence>
<comment type="similarity">
    <text evidence="12">Belongs to the ABC transporter superfamily. Macrolide exporter (TC 3.A.1.122) family.</text>
</comment>
<dbReference type="Pfam" id="PF02687">
    <property type="entry name" value="FtsX"/>
    <property type="match status" value="1"/>
</dbReference>
<dbReference type="EMBL" id="CP042906">
    <property type="protein sequence ID" value="QEX15110.1"/>
    <property type="molecule type" value="Genomic_DNA"/>
</dbReference>
<evidence type="ECO:0000259" key="14">
    <source>
        <dbReference type="PROSITE" id="PS50893"/>
    </source>
</evidence>
<dbReference type="GO" id="GO:0022857">
    <property type="term" value="F:transmembrane transporter activity"/>
    <property type="evidence" value="ECO:0007669"/>
    <property type="project" value="TreeGrafter"/>
</dbReference>
<dbReference type="PANTHER" id="PTHR30572:SF4">
    <property type="entry name" value="ABC TRANSPORTER PERMEASE YTRF"/>
    <property type="match status" value="1"/>
</dbReference>
<dbReference type="InterPro" id="IPR017871">
    <property type="entry name" value="ABC_transporter-like_CS"/>
</dbReference>
<comment type="subcellular location">
    <subcellularLocation>
        <location evidence="1">Cell inner membrane</location>
        <topology evidence="1">Multi-pass membrane protein</topology>
    </subcellularLocation>
</comment>
<protein>
    <submittedName>
        <fullName evidence="15">Macrolide export ATP-binding/permease protein MacB</fullName>
    </submittedName>
</protein>
<dbReference type="PANTHER" id="PTHR30572">
    <property type="entry name" value="MEMBRANE COMPONENT OF TRANSPORTER-RELATED"/>
    <property type="match status" value="1"/>
</dbReference>